<accession>A0ABM1BRU6</accession>
<name>A0ABM1BRU6_LIMPO</name>
<evidence type="ECO:0000313" key="9">
    <source>
        <dbReference type="RefSeq" id="XP_013787438.1"/>
    </source>
</evidence>
<dbReference type="Proteomes" id="UP000694941">
    <property type="component" value="Unplaced"/>
</dbReference>
<gene>
    <name evidence="9" type="primary">LOC106471387</name>
</gene>
<keyword evidence="5" id="KW-0067">ATP-binding</keyword>
<evidence type="ECO:0000256" key="2">
    <source>
        <dbReference type="ARBA" id="ARBA00022598"/>
    </source>
</evidence>
<dbReference type="PANTHER" id="PTHR43272:SF83">
    <property type="entry name" value="ACYL-COA SYNTHETASE LONG-CHAIN, ISOFORM J"/>
    <property type="match status" value="1"/>
</dbReference>
<organism evidence="8 9">
    <name type="scientific">Limulus polyphemus</name>
    <name type="common">Atlantic horseshoe crab</name>
    <dbReference type="NCBI Taxonomy" id="6850"/>
    <lineage>
        <taxon>Eukaryota</taxon>
        <taxon>Metazoa</taxon>
        <taxon>Ecdysozoa</taxon>
        <taxon>Arthropoda</taxon>
        <taxon>Chelicerata</taxon>
        <taxon>Merostomata</taxon>
        <taxon>Xiphosura</taxon>
        <taxon>Limulidae</taxon>
        <taxon>Limulus</taxon>
    </lineage>
</organism>
<dbReference type="Pfam" id="PF00501">
    <property type="entry name" value="AMP-binding"/>
    <property type="match status" value="1"/>
</dbReference>
<dbReference type="EC" id="6.2.1.3" evidence="6"/>
<evidence type="ECO:0000256" key="3">
    <source>
        <dbReference type="ARBA" id="ARBA00022741"/>
    </source>
</evidence>
<keyword evidence="4" id="KW-0443">Lipid metabolism</keyword>
<dbReference type="SUPFAM" id="SSF56801">
    <property type="entry name" value="Acetyl-CoA synthetase-like"/>
    <property type="match status" value="1"/>
</dbReference>
<evidence type="ECO:0000259" key="7">
    <source>
        <dbReference type="Pfam" id="PF00501"/>
    </source>
</evidence>
<evidence type="ECO:0000256" key="6">
    <source>
        <dbReference type="ARBA" id="ARBA00026121"/>
    </source>
</evidence>
<keyword evidence="3" id="KW-0547">Nucleotide-binding</keyword>
<evidence type="ECO:0000313" key="8">
    <source>
        <dbReference type="Proteomes" id="UP000694941"/>
    </source>
</evidence>
<evidence type="ECO:0000256" key="1">
    <source>
        <dbReference type="ARBA" id="ARBA00006432"/>
    </source>
</evidence>
<sequence>MYTSGSTGKPKGVMITHKNIISTCNGFMKVAEDLRPGDVYMAYLPLAHVLELAAECCFLAVGVPLGYSSPLTMTDKSTAVKKGCKGDASVLKPTVISAVPLILERIQKGITEVIQCEGNFTRKLFDFALKYKQRWKKWGFETPIINWVLFRSIKDLVGGRLRAIVSGGAPLSPDTHTFISTCLDVYLLQGYGLTETTAAATLMEMNDLSTGRVGAPVADCFIQLKDWEEGGYSVWDKPHPRGEVIVGGDSVAQGYYKNEELTNEAFFEKDGIRWFSTGDIAELYPDGTIKIIDRKKDLVKLQLGEYVSLGKVETELKRFPLLNNICVYGNSFESYVVALVVPDRKQLHLLAASLGKEDLSFEEMCKDKDVIAEFLKSLVEHGKKAKLGGIEIPKKIKLCSELWTPESGLVTATYKLCRNAIKQYYKDDITALYTSK</sequence>
<evidence type="ECO:0000256" key="4">
    <source>
        <dbReference type="ARBA" id="ARBA00022832"/>
    </source>
</evidence>
<proteinExistence type="inferred from homology"/>
<dbReference type="PANTHER" id="PTHR43272">
    <property type="entry name" value="LONG-CHAIN-FATTY-ACID--COA LIGASE"/>
    <property type="match status" value="1"/>
</dbReference>
<dbReference type="RefSeq" id="XP_013787438.1">
    <property type="nucleotide sequence ID" value="XM_013931984.2"/>
</dbReference>
<keyword evidence="2" id="KW-0436">Ligase</keyword>
<evidence type="ECO:0000256" key="5">
    <source>
        <dbReference type="ARBA" id="ARBA00022840"/>
    </source>
</evidence>
<dbReference type="GeneID" id="106471387"/>
<feature type="domain" description="AMP-dependent synthetase/ligase" evidence="7">
    <location>
        <begin position="1"/>
        <end position="256"/>
    </location>
</feature>
<dbReference type="InterPro" id="IPR000873">
    <property type="entry name" value="AMP-dep_synth/lig_dom"/>
</dbReference>
<protein>
    <recommendedName>
        <fullName evidence="6">long-chain-fatty-acid--CoA ligase</fullName>
        <ecNumber evidence="6">6.2.1.3</ecNumber>
    </recommendedName>
</protein>
<keyword evidence="8" id="KW-1185">Reference proteome</keyword>
<dbReference type="InterPro" id="IPR042099">
    <property type="entry name" value="ANL_N_sf"/>
</dbReference>
<comment type="similarity">
    <text evidence="1">Belongs to the ATP-dependent AMP-binding enzyme family.</text>
</comment>
<dbReference type="Gene3D" id="3.40.50.12780">
    <property type="entry name" value="N-terminal domain of ligase-like"/>
    <property type="match status" value="1"/>
</dbReference>
<reference evidence="9" key="1">
    <citation type="submission" date="2025-08" db="UniProtKB">
        <authorList>
            <consortium name="RefSeq"/>
        </authorList>
    </citation>
    <scope>IDENTIFICATION</scope>
    <source>
        <tissue evidence="9">Muscle</tissue>
    </source>
</reference>
<keyword evidence="4" id="KW-0276">Fatty acid metabolism</keyword>